<dbReference type="EMBL" id="JACIJC010000004">
    <property type="protein sequence ID" value="MBB5686686.1"/>
    <property type="molecule type" value="Genomic_DNA"/>
</dbReference>
<dbReference type="GO" id="GO:0016020">
    <property type="term" value="C:membrane"/>
    <property type="evidence" value="ECO:0007669"/>
    <property type="project" value="TreeGrafter"/>
</dbReference>
<accession>A0A7W9AJM4</accession>
<dbReference type="PANTHER" id="PTHR43798:SF33">
    <property type="entry name" value="HYDROLASE, PUTATIVE (AFU_ORTHOLOGUE AFUA_2G14860)-RELATED"/>
    <property type="match status" value="1"/>
</dbReference>
<name>A0A7W9AJM4_9SPHN</name>
<dbReference type="InterPro" id="IPR029058">
    <property type="entry name" value="AB_hydrolase_fold"/>
</dbReference>
<gene>
    <name evidence="2" type="ORF">FHS49_002710</name>
</gene>
<keyword evidence="3" id="KW-1185">Reference proteome</keyword>
<comment type="caution">
    <text evidence="2">The sequence shown here is derived from an EMBL/GenBank/DDBJ whole genome shotgun (WGS) entry which is preliminary data.</text>
</comment>
<feature type="domain" description="AB hydrolase-1" evidence="1">
    <location>
        <begin position="29"/>
        <end position="130"/>
    </location>
</feature>
<dbReference type="RefSeq" id="WP_343052981.1">
    <property type="nucleotide sequence ID" value="NZ_JACIJC010000004.1"/>
</dbReference>
<dbReference type="AlphaFoldDB" id="A0A7W9AJM4"/>
<sequence length="274" mass="29782">MSQALRMRRGYIDGPYGQIHYLDGLVGRPLLLLHQSIMTANQFDYVFAPLMAHGIRPIAIDYPGFGMSDPTPFVPAIRDYAETVPLVFDALGLERAAIGGHHTGALVANEAAVRFPDRVGAVILGGPFIVSEDQRQALIDDILVREKAFTALPGAAHMVQVAAARERYSLGTISPARIGDYVVQAMAALSHGAYWYGHNAGFSYRQEETLMQITQPTLILTNTGDMLYESALTAHRMRPDFAFTALNGGGIDIVDQQPQQWADAIAAFLADVPA</sequence>
<dbReference type="InterPro" id="IPR000073">
    <property type="entry name" value="AB_hydrolase_1"/>
</dbReference>
<dbReference type="PRINTS" id="PR00111">
    <property type="entry name" value="ABHYDROLASE"/>
</dbReference>
<evidence type="ECO:0000313" key="2">
    <source>
        <dbReference type="EMBL" id="MBB5686686.1"/>
    </source>
</evidence>
<dbReference type="Gene3D" id="3.40.50.1820">
    <property type="entry name" value="alpha/beta hydrolase"/>
    <property type="match status" value="1"/>
</dbReference>
<organism evidence="2 3">
    <name type="scientific">Sphingobium boeckii</name>
    <dbReference type="NCBI Taxonomy" id="1082345"/>
    <lineage>
        <taxon>Bacteria</taxon>
        <taxon>Pseudomonadati</taxon>
        <taxon>Pseudomonadota</taxon>
        <taxon>Alphaproteobacteria</taxon>
        <taxon>Sphingomonadales</taxon>
        <taxon>Sphingomonadaceae</taxon>
        <taxon>Sphingobium</taxon>
    </lineage>
</organism>
<evidence type="ECO:0000313" key="3">
    <source>
        <dbReference type="Proteomes" id="UP000549617"/>
    </source>
</evidence>
<protein>
    <submittedName>
        <fullName evidence="2">Pimeloyl-ACP methyl ester carboxylesterase</fullName>
    </submittedName>
</protein>
<proteinExistence type="predicted"/>
<dbReference type="PANTHER" id="PTHR43798">
    <property type="entry name" value="MONOACYLGLYCEROL LIPASE"/>
    <property type="match status" value="1"/>
</dbReference>
<reference evidence="2 3" key="1">
    <citation type="submission" date="2020-08" db="EMBL/GenBank/DDBJ databases">
        <title>Genomic Encyclopedia of Type Strains, Phase IV (KMG-IV): sequencing the most valuable type-strain genomes for metagenomic binning, comparative biology and taxonomic classification.</title>
        <authorList>
            <person name="Goeker M."/>
        </authorList>
    </citation>
    <scope>NUCLEOTIDE SEQUENCE [LARGE SCALE GENOMIC DNA]</scope>
    <source>
        <strain evidence="2 3">DSM 25079</strain>
    </source>
</reference>
<dbReference type="Pfam" id="PF00561">
    <property type="entry name" value="Abhydrolase_1"/>
    <property type="match status" value="1"/>
</dbReference>
<dbReference type="SUPFAM" id="SSF53474">
    <property type="entry name" value="alpha/beta-Hydrolases"/>
    <property type="match status" value="1"/>
</dbReference>
<dbReference type="Proteomes" id="UP000549617">
    <property type="component" value="Unassembled WGS sequence"/>
</dbReference>
<evidence type="ECO:0000259" key="1">
    <source>
        <dbReference type="Pfam" id="PF00561"/>
    </source>
</evidence>
<dbReference type="InterPro" id="IPR050266">
    <property type="entry name" value="AB_hydrolase_sf"/>
</dbReference>